<keyword evidence="3" id="KW-1185">Reference proteome</keyword>
<dbReference type="EMBL" id="MQWA01000001">
    <property type="protein sequence ID" value="PQJ29125.1"/>
    <property type="molecule type" value="Genomic_DNA"/>
</dbReference>
<feature type="region of interest" description="Disordered" evidence="1">
    <location>
        <begin position="1"/>
        <end position="28"/>
    </location>
</feature>
<feature type="compositionally biased region" description="Basic and acidic residues" evidence="1">
    <location>
        <begin position="1"/>
        <end position="10"/>
    </location>
</feature>
<dbReference type="Proteomes" id="UP000239907">
    <property type="component" value="Unassembled WGS sequence"/>
</dbReference>
<evidence type="ECO:0000313" key="2">
    <source>
        <dbReference type="EMBL" id="PQJ29125.1"/>
    </source>
</evidence>
<accession>A0A2S7U2A0</accession>
<evidence type="ECO:0000313" key="3">
    <source>
        <dbReference type="Proteomes" id="UP000239907"/>
    </source>
</evidence>
<protein>
    <submittedName>
        <fullName evidence="2">Uncharacterized protein</fullName>
    </submittedName>
</protein>
<gene>
    <name evidence="2" type="ORF">BSZ32_11900</name>
</gene>
<comment type="caution">
    <text evidence="2">The sequence shown here is derived from an EMBL/GenBank/DDBJ whole genome shotgun (WGS) entry which is preliminary data.</text>
</comment>
<evidence type="ECO:0000256" key="1">
    <source>
        <dbReference type="SAM" id="MobiDB-lite"/>
    </source>
</evidence>
<proteinExistence type="predicted"/>
<name>A0A2S7U2A0_9BACT</name>
<dbReference type="RefSeq" id="WP_105043618.1">
    <property type="nucleotide sequence ID" value="NZ_MQWA01000001.1"/>
</dbReference>
<dbReference type="AlphaFoldDB" id="A0A2S7U2A0"/>
<sequence length="67" mass="7271">MAKTTLERNPSRSRPTKSAGARTQRVKAQRRRLVALGVDEATVAAMDSSAVRAMLKYPKKVTASLKG</sequence>
<reference evidence="2 3" key="1">
    <citation type="submission" date="2016-12" db="EMBL/GenBank/DDBJ databases">
        <title>Study of bacterial adaptation to deep sea.</title>
        <authorList>
            <person name="Song J."/>
            <person name="Yoshizawa S."/>
            <person name="Kogure K."/>
        </authorList>
    </citation>
    <scope>NUCLEOTIDE SEQUENCE [LARGE SCALE GENOMIC DNA]</scope>
    <source>
        <strain evidence="2 3">SAORIC-165</strain>
    </source>
</reference>
<organism evidence="2 3">
    <name type="scientific">Rubritalea profundi</name>
    <dbReference type="NCBI Taxonomy" id="1658618"/>
    <lineage>
        <taxon>Bacteria</taxon>
        <taxon>Pseudomonadati</taxon>
        <taxon>Verrucomicrobiota</taxon>
        <taxon>Verrucomicrobiia</taxon>
        <taxon>Verrucomicrobiales</taxon>
        <taxon>Rubritaleaceae</taxon>
        <taxon>Rubritalea</taxon>
    </lineage>
</organism>